<feature type="region of interest" description="Disordered" evidence="1">
    <location>
        <begin position="9"/>
        <end position="42"/>
    </location>
</feature>
<evidence type="ECO:0000256" key="1">
    <source>
        <dbReference type="SAM" id="MobiDB-lite"/>
    </source>
</evidence>
<comment type="caution">
    <text evidence="2">The sequence shown here is derived from an EMBL/GenBank/DDBJ whole genome shotgun (WGS) entry which is preliminary data.</text>
</comment>
<reference evidence="2" key="1">
    <citation type="submission" date="2024-05" db="EMBL/GenBank/DDBJ databases">
        <title>Whole genome shotgun sequence of Streptomyces hydrogenans NBRC 13475.</title>
        <authorList>
            <person name="Komaki H."/>
            <person name="Tamura T."/>
        </authorList>
    </citation>
    <scope>NUCLEOTIDE SEQUENCE</scope>
    <source>
        <strain evidence="2">NBRC 13475</strain>
    </source>
</reference>
<dbReference type="EMBL" id="BNDW01000004">
    <property type="protein sequence ID" value="GHI19825.1"/>
    <property type="molecule type" value="Genomic_DNA"/>
</dbReference>
<dbReference type="RefSeq" id="WP_190225078.1">
    <property type="nucleotide sequence ID" value="NZ_BNBS01000085.1"/>
</dbReference>
<feature type="compositionally biased region" description="Polar residues" evidence="1">
    <location>
        <begin position="13"/>
        <end position="22"/>
    </location>
</feature>
<sequence length="152" mass="16527">MAWDEWERLKSTAADQGSTRMQLNRVPDEREEGAAGGGANGDLTVDHQDLVAVGNSAFKLFEGLGNHGRDAWSSSQTAAKDLTTQEFELGGALHVVQDRWEKSLKTLLDACAHISNHMDFTQNAHAGDEYHIASTVSSIATLDKGFDEGVKR</sequence>
<proteinExistence type="predicted"/>
<dbReference type="Proteomes" id="UP001052739">
    <property type="component" value="Unassembled WGS sequence"/>
</dbReference>
<evidence type="ECO:0008006" key="4">
    <source>
        <dbReference type="Google" id="ProtNLM"/>
    </source>
</evidence>
<organism evidence="2 3">
    <name type="scientific">Streptomyces hydrogenans</name>
    <dbReference type="NCBI Taxonomy" id="1873719"/>
    <lineage>
        <taxon>Bacteria</taxon>
        <taxon>Bacillati</taxon>
        <taxon>Actinomycetota</taxon>
        <taxon>Actinomycetes</taxon>
        <taxon>Kitasatosporales</taxon>
        <taxon>Streptomycetaceae</taxon>
        <taxon>Streptomyces</taxon>
    </lineage>
</organism>
<accession>A0ABQ3P478</accession>
<protein>
    <recommendedName>
        <fullName evidence="4">AG1 protein</fullName>
    </recommendedName>
</protein>
<name>A0ABQ3P478_9ACTN</name>
<evidence type="ECO:0000313" key="2">
    <source>
        <dbReference type="EMBL" id="GHI19825.1"/>
    </source>
</evidence>
<evidence type="ECO:0000313" key="3">
    <source>
        <dbReference type="Proteomes" id="UP001052739"/>
    </source>
</evidence>
<keyword evidence="3" id="KW-1185">Reference proteome</keyword>
<gene>
    <name evidence="2" type="ORF">Shyd_11960</name>
</gene>